<keyword evidence="6 8" id="KW-0472">Membrane</keyword>
<dbReference type="InterPro" id="IPR012910">
    <property type="entry name" value="Plug_dom"/>
</dbReference>
<dbReference type="NCBIfam" id="TIGR04056">
    <property type="entry name" value="OMP_RagA_SusC"/>
    <property type="match status" value="1"/>
</dbReference>
<dbReference type="Proteomes" id="UP000532273">
    <property type="component" value="Unassembled WGS sequence"/>
</dbReference>
<dbReference type="InterPro" id="IPR039426">
    <property type="entry name" value="TonB-dep_rcpt-like"/>
</dbReference>
<dbReference type="InterPro" id="IPR008969">
    <property type="entry name" value="CarboxyPept-like_regulatory"/>
</dbReference>
<keyword evidence="10" id="KW-0732">Signal</keyword>
<evidence type="ECO:0000256" key="7">
    <source>
        <dbReference type="ARBA" id="ARBA00023237"/>
    </source>
</evidence>
<dbReference type="InterPro" id="IPR023997">
    <property type="entry name" value="TonB-dep_OMP_SusC/RagA_CS"/>
</dbReference>
<dbReference type="PROSITE" id="PS52016">
    <property type="entry name" value="TONB_DEPENDENT_REC_3"/>
    <property type="match status" value="1"/>
</dbReference>
<keyword evidence="2 8" id="KW-0813">Transport</keyword>
<feature type="domain" description="TonB-dependent receptor-like beta-barrel" evidence="11">
    <location>
        <begin position="457"/>
        <end position="961"/>
    </location>
</feature>
<evidence type="ECO:0000256" key="10">
    <source>
        <dbReference type="SAM" id="SignalP"/>
    </source>
</evidence>
<dbReference type="NCBIfam" id="TIGR04057">
    <property type="entry name" value="SusC_RagA_signa"/>
    <property type="match status" value="1"/>
</dbReference>
<dbReference type="InterPro" id="IPR037066">
    <property type="entry name" value="Plug_dom_sf"/>
</dbReference>
<comment type="caution">
    <text evidence="14">The sequence shown here is derived from an EMBL/GenBank/DDBJ whole genome shotgun (WGS) entry which is preliminary data.</text>
</comment>
<evidence type="ECO:0000256" key="2">
    <source>
        <dbReference type="ARBA" id="ARBA00022448"/>
    </source>
</evidence>
<dbReference type="InterPro" id="IPR036942">
    <property type="entry name" value="Beta-barrel_TonB_sf"/>
</dbReference>
<dbReference type="AlphaFoldDB" id="A0A7W6KH19"/>
<dbReference type="Pfam" id="PF13715">
    <property type="entry name" value="CarbopepD_reg_2"/>
    <property type="match status" value="1"/>
</dbReference>
<dbReference type="Proteomes" id="UP000642938">
    <property type="component" value="Unassembled WGS sequence"/>
</dbReference>
<evidence type="ECO:0000256" key="3">
    <source>
        <dbReference type="ARBA" id="ARBA00022452"/>
    </source>
</evidence>
<comment type="similarity">
    <text evidence="8 9">Belongs to the TonB-dependent receptor family.</text>
</comment>
<keyword evidence="4 8" id="KW-0812">Transmembrane</keyword>
<comment type="subcellular location">
    <subcellularLocation>
        <location evidence="1 8">Cell outer membrane</location>
        <topology evidence="1 8">Multi-pass membrane protein</topology>
    </subcellularLocation>
</comment>
<evidence type="ECO:0000313" key="13">
    <source>
        <dbReference type="EMBL" id="GGH17644.1"/>
    </source>
</evidence>
<evidence type="ECO:0000256" key="8">
    <source>
        <dbReference type="PROSITE-ProRule" id="PRU01360"/>
    </source>
</evidence>
<evidence type="ECO:0000313" key="16">
    <source>
        <dbReference type="Proteomes" id="UP000642938"/>
    </source>
</evidence>
<dbReference type="SUPFAM" id="SSF49464">
    <property type="entry name" value="Carboxypeptidase regulatory domain-like"/>
    <property type="match status" value="1"/>
</dbReference>
<gene>
    <name evidence="13" type="ORF">GCM10007422_41260</name>
    <name evidence="14" type="ORF">GGQ60_004415</name>
</gene>
<protein>
    <submittedName>
        <fullName evidence="13">SusC/RagA family TonB-linked outer membrane protein</fullName>
    </submittedName>
    <submittedName>
        <fullName evidence="14">TonB-linked SusC/RagA family outer membrane protein</fullName>
    </submittedName>
</protein>
<reference evidence="14 15" key="3">
    <citation type="submission" date="2020-08" db="EMBL/GenBank/DDBJ databases">
        <title>Genomic Encyclopedia of Type Strains, Phase IV (KMG-IV): sequencing the most valuable type-strain genomes for metagenomic binning, comparative biology and taxonomic classification.</title>
        <authorList>
            <person name="Goeker M."/>
        </authorList>
    </citation>
    <scope>NUCLEOTIDE SEQUENCE [LARGE SCALE GENOMIC DNA]</scope>
    <source>
        <strain evidence="14 15">DSM 100774</strain>
    </source>
</reference>
<dbReference type="InterPro" id="IPR023996">
    <property type="entry name" value="TonB-dep_OMP_SusC/RagA"/>
</dbReference>
<accession>A0A7W6KH19</accession>
<feature type="chain" id="PRO_5030992825" evidence="10">
    <location>
        <begin position="25"/>
        <end position="1011"/>
    </location>
</feature>
<reference evidence="13" key="1">
    <citation type="journal article" date="2014" name="Int. J. Syst. Evol. Microbiol.">
        <title>Complete genome of a new Firmicutes species belonging to the dominant human colonic microbiota ('Ruminococcus bicirculans') reveals two chromosomes and a selective capacity to utilize plant glucans.</title>
        <authorList>
            <consortium name="NISC Comparative Sequencing Program"/>
            <person name="Wegmann U."/>
            <person name="Louis P."/>
            <person name="Goesmann A."/>
            <person name="Henrissat B."/>
            <person name="Duncan S.H."/>
            <person name="Flint H.J."/>
        </authorList>
    </citation>
    <scope>NUCLEOTIDE SEQUENCE</scope>
    <source>
        <strain evidence="13">CGMCC 1.15287</strain>
    </source>
</reference>
<dbReference type="Pfam" id="PF07715">
    <property type="entry name" value="Plug"/>
    <property type="match status" value="1"/>
</dbReference>
<evidence type="ECO:0000256" key="1">
    <source>
        <dbReference type="ARBA" id="ARBA00004571"/>
    </source>
</evidence>
<dbReference type="Gene3D" id="2.60.40.1120">
    <property type="entry name" value="Carboxypeptidase-like, regulatory domain"/>
    <property type="match status" value="1"/>
</dbReference>
<evidence type="ECO:0000259" key="12">
    <source>
        <dbReference type="Pfam" id="PF07715"/>
    </source>
</evidence>
<feature type="domain" description="TonB-dependent receptor plug" evidence="12">
    <location>
        <begin position="140"/>
        <end position="246"/>
    </location>
</feature>
<dbReference type="EMBL" id="BMHZ01000004">
    <property type="protein sequence ID" value="GGH17644.1"/>
    <property type="molecule type" value="Genomic_DNA"/>
</dbReference>
<dbReference type="InterPro" id="IPR000531">
    <property type="entry name" value="Beta-barrel_TonB"/>
</dbReference>
<evidence type="ECO:0000259" key="11">
    <source>
        <dbReference type="Pfam" id="PF00593"/>
    </source>
</evidence>
<dbReference type="EMBL" id="JACIEF010000004">
    <property type="protein sequence ID" value="MBB4110387.1"/>
    <property type="molecule type" value="Genomic_DNA"/>
</dbReference>
<keyword evidence="7 8" id="KW-0998">Cell outer membrane</keyword>
<evidence type="ECO:0000256" key="4">
    <source>
        <dbReference type="ARBA" id="ARBA00022692"/>
    </source>
</evidence>
<evidence type="ECO:0000256" key="5">
    <source>
        <dbReference type="ARBA" id="ARBA00023077"/>
    </source>
</evidence>
<keyword evidence="5 9" id="KW-0798">TonB box</keyword>
<feature type="signal peptide" evidence="10">
    <location>
        <begin position="1"/>
        <end position="24"/>
    </location>
</feature>
<proteinExistence type="inferred from homology"/>
<evidence type="ECO:0000256" key="6">
    <source>
        <dbReference type="ARBA" id="ARBA00023136"/>
    </source>
</evidence>
<dbReference type="SUPFAM" id="SSF56935">
    <property type="entry name" value="Porins"/>
    <property type="match status" value="1"/>
</dbReference>
<dbReference type="Gene3D" id="2.40.170.20">
    <property type="entry name" value="TonB-dependent receptor, beta-barrel domain"/>
    <property type="match status" value="1"/>
</dbReference>
<keyword evidence="16" id="KW-1185">Reference proteome</keyword>
<dbReference type="Gene3D" id="2.170.130.10">
    <property type="entry name" value="TonB-dependent receptor, plug domain"/>
    <property type="match status" value="1"/>
</dbReference>
<reference evidence="13" key="4">
    <citation type="submission" date="2024-05" db="EMBL/GenBank/DDBJ databases">
        <authorList>
            <person name="Sun Q."/>
            <person name="Zhou Y."/>
        </authorList>
    </citation>
    <scope>NUCLEOTIDE SEQUENCE</scope>
    <source>
        <strain evidence="13">CGMCC 1.15287</strain>
    </source>
</reference>
<dbReference type="RefSeq" id="WP_183768153.1">
    <property type="nucleotide sequence ID" value="NZ_BMHZ01000004.1"/>
</dbReference>
<dbReference type="Pfam" id="PF00593">
    <property type="entry name" value="TonB_dep_Rec_b-barrel"/>
    <property type="match status" value="1"/>
</dbReference>
<dbReference type="GO" id="GO:0009279">
    <property type="term" value="C:cell outer membrane"/>
    <property type="evidence" value="ECO:0007669"/>
    <property type="project" value="UniProtKB-SubCell"/>
</dbReference>
<reference evidence="16" key="2">
    <citation type="journal article" date="2019" name="Int. J. Syst. Evol. Microbiol.">
        <title>The Global Catalogue of Microorganisms (GCM) 10K type strain sequencing project: providing services to taxonomists for standard genome sequencing and annotation.</title>
        <authorList>
            <consortium name="The Broad Institute Genomics Platform"/>
            <consortium name="The Broad Institute Genome Sequencing Center for Infectious Disease"/>
            <person name="Wu L."/>
            <person name="Ma J."/>
        </authorList>
    </citation>
    <scope>NUCLEOTIDE SEQUENCE [LARGE SCALE GENOMIC DNA]</scope>
    <source>
        <strain evidence="16">CGMCC 1.15287</strain>
    </source>
</reference>
<evidence type="ECO:0000313" key="14">
    <source>
        <dbReference type="EMBL" id="MBB4110387.1"/>
    </source>
</evidence>
<keyword evidence="3 8" id="KW-1134">Transmembrane beta strand</keyword>
<evidence type="ECO:0000256" key="9">
    <source>
        <dbReference type="RuleBase" id="RU003357"/>
    </source>
</evidence>
<evidence type="ECO:0000313" key="15">
    <source>
        <dbReference type="Proteomes" id="UP000532273"/>
    </source>
</evidence>
<organism evidence="14 15">
    <name type="scientific">Pedobacter zeae</name>
    <dbReference type="NCBI Taxonomy" id="1737356"/>
    <lineage>
        <taxon>Bacteria</taxon>
        <taxon>Pseudomonadati</taxon>
        <taxon>Bacteroidota</taxon>
        <taxon>Sphingobacteriia</taxon>
        <taxon>Sphingobacteriales</taxon>
        <taxon>Sphingobacteriaceae</taxon>
        <taxon>Pedobacter</taxon>
    </lineage>
</organism>
<name>A0A7W6KH19_9SPHI</name>
<sequence length="1011" mass="111832">MKINLLKITGLSAAIVLLNSPAFSMNPEWESTRRFLNGNLLGGRVQAQKNVTGTVIDENGQPVPGVGIKNVNSGKGAVTDVVGKFSIEANVGDVIRISYIGYVTQNITIANQPTLNIKLVVSSDTKLDDVVVVGYGTLKEKEITSAVAKVDTAQFRQSGSRNPLDLLVGKVAGLQISRNSSNPNSGVGIQLRGVTTISGSSSPLIIIDGIPGGNLDLLQQDDIESFSVLKDGSGAAIYGTRANAGVIIVTTKKGKKGPSVFNYNAYVRHESLVKRPDFMTADQWRARIASGEYKVTDKGGDFDYFQDLINKNNISNNHNLAVSGGGENSTYRASVNYRELQGFAKENGRKEYGARLSLTQRGFQNRLSAQFNLATNFNKANLLGGGGWENVLTKNPTESYYNPDGSYQFTRTITNELARLEQERYGVQQQTTSADGKLELEIIKDLKAAVFGAVQRDSRIWSEYRDRASQNSVENNDAPNGGYASKVTELNQNFNVEPTLEYTKTFGKHKISAIGGYSYRYEVNEGFNANNRGYVNDLFEDNNLGSVPIKVNTVGLGSFKNDNTLIALFGRINYALGDKYFAQAIIRREGSSRFGANNKWATFPAISGGWNITQEDFMKDVKFVNNLKLRVGYGETGNSGFANYASLVTLGTGGIYLFPTGEYQQTYGPSRNPNPNLRWERKRETNIGIDFTVLNNKLTGSIDLYKRVTKDLLDTYTSPQPPFIQSSIYTNVGTISAKGIELTLSYSAIKKRDFTWRIDFAGSTTDNKLDSYSNDEYKRDMKEFGSIGGFGALGNAFRTYEGRNIGEFWGKRFAGFTPDGKWQFYTKDGAIVSNQNINTSPFRDQTDLAVIGNAIPKYYLSLTNSFTYKNFDLRVFLRSKLDFDVLNTTAISYGNKNGASTNLLNSAFTKYAEIKDTYMYADYYLEKGDFLKIDEITLGYTFKLNSKSFRNLRIYATGQNLVTFTSYTGNDPDYIQDVGMGQEINGRSLGIDTRSPYPATRQFLFGVNFGF</sequence>